<dbReference type="OrthoDB" id="3192968at2"/>
<comment type="caution">
    <text evidence="6">The sequence shown here is derived from an EMBL/GenBank/DDBJ whole genome shotgun (WGS) entry which is preliminary data.</text>
</comment>
<dbReference type="InterPro" id="IPR049445">
    <property type="entry name" value="TetR_SbtR-like_C"/>
</dbReference>
<dbReference type="SUPFAM" id="SSF46689">
    <property type="entry name" value="Homeodomain-like"/>
    <property type="match status" value="1"/>
</dbReference>
<evidence type="ECO:0000313" key="7">
    <source>
        <dbReference type="Proteomes" id="UP000319516"/>
    </source>
</evidence>
<dbReference type="AlphaFoldDB" id="A0A542YPX7"/>
<evidence type="ECO:0000259" key="5">
    <source>
        <dbReference type="PROSITE" id="PS50977"/>
    </source>
</evidence>
<feature type="DNA-binding region" description="H-T-H motif" evidence="4">
    <location>
        <begin position="36"/>
        <end position="55"/>
    </location>
</feature>
<dbReference type="Pfam" id="PF21597">
    <property type="entry name" value="TetR_C_43"/>
    <property type="match status" value="1"/>
</dbReference>
<dbReference type="PANTHER" id="PTHR30055">
    <property type="entry name" value="HTH-TYPE TRANSCRIPTIONAL REGULATOR RUTR"/>
    <property type="match status" value="1"/>
</dbReference>
<dbReference type="InterPro" id="IPR001647">
    <property type="entry name" value="HTH_TetR"/>
</dbReference>
<name>A0A542YPX7_9MICO</name>
<dbReference type="RefSeq" id="WP_141784290.1">
    <property type="nucleotide sequence ID" value="NZ_BAAAIK010000004.1"/>
</dbReference>
<keyword evidence="2 4" id="KW-0238">DNA-binding</keyword>
<sequence>MSPPTGRRPRADAQRNRSRLIAAARAVVDEDGGLGSLDRVAQEAGVSIATLYRHFPQRDALIEAIYTEEVDALVTAARELGAERDPIEALREWLLLFVEFLDTKRGMSEVLGTLLRGPDALFRDSTERLSSSVAELVLQAQSSGQLSAGIDPVDLLRALGGVASVNPSEAWRASAVGLVDVLLRGLQHRDDAGNETRP</sequence>
<evidence type="ECO:0000256" key="2">
    <source>
        <dbReference type="ARBA" id="ARBA00023125"/>
    </source>
</evidence>
<dbReference type="PRINTS" id="PR00455">
    <property type="entry name" value="HTHTETR"/>
</dbReference>
<keyword evidence="1" id="KW-0805">Transcription regulation</keyword>
<dbReference type="InterPro" id="IPR036271">
    <property type="entry name" value="Tet_transcr_reg_TetR-rel_C_sf"/>
</dbReference>
<protein>
    <submittedName>
        <fullName evidence="6">TetR family transcriptional regulator</fullName>
    </submittedName>
</protein>
<gene>
    <name evidence="6" type="ORF">FB467_1209</name>
</gene>
<proteinExistence type="predicted"/>
<evidence type="ECO:0000313" key="6">
    <source>
        <dbReference type="EMBL" id="TQL50107.1"/>
    </source>
</evidence>
<dbReference type="PANTHER" id="PTHR30055:SF234">
    <property type="entry name" value="HTH-TYPE TRANSCRIPTIONAL REGULATOR BETI"/>
    <property type="match status" value="1"/>
</dbReference>
<dbReference type="Gene3D" id="1.10.357.10">
    <property type="entry name" value="Tetracycline Repressor, domain 2"/>
    <property type="match status" value="1"/>
</dbReference>
<evidence type="ECO:0000256" key="4">
    <source>
        <dbReference type="PROSITE-ProRule" id="PRU00335"/>
    </source>
</evidence>
<dbReference type="SUPFAM" id="SSF48498">
    <property type="entry name" value="Tetracyclin repressor-like, C-terminal domain"/>
    <property type="match status" value="1"/>
</dbReference>
<keyword evidence="3" id="KW-0804">Transcription</keyword>
<dbReference type="PROSITE" id="PS50977">
    <property type="entry name" value="HTH_TETR_2"/>
    <property type="match status" value="1"/>
</dbReference>
<feature type="domain" description="HTH tetR-type" evidence="5">
    <location>
        <begin position="14"/>
        <end position="73"/>
    </location>
</feature>
<organism evidence="6 7">
    <name type="scientific">Ornithinicoccus hortensis</name>
    <dbReference type="NCBI Taxonomy" id="82346"/>
    <lineage>
        <taxon>Bacteria</taxon>
        <taxon>Bacillati</taxon>
        <taxon>Actinomycetota</taxon>
        <taxon>Actinomycetes</taxon>
        <taxon>Micrococcales</taxon>
        <taxon>Intrasporangiaceae</taxon>
        <taxon>Ornithinicoccus</taxon>
    </lineage>
</organism>
<evidence type="ECO:0000256" key="1">
    <source>
        <dbReference type="ARBA" id="ARBA00023015"/>
    </source>
</evidence>
<dbReference type="InterPro" id="IPR009057">
    <property type="entry name" value="Homeodomain-like_sf"/>
</dbReference>
<dbReference type="Pfam" id="PF00440">
    <property type="entry name" value="TetR_N"/>
    <property type="match status" value="1"/>
</dbReference>
<dbReference type="Proteomes" id="UP000319516">
    <property type="component" value="Unassembled WGS sequence"/>
</dbReference>
<keyword evidence="7" id="KW-1185">Reference proteome</keyword>
<evidence type="ECO:0000256" key="3">
    <source>
        <dbReference type="ARBA" id="ARBA00023163"/>
    </source>
</evidence>
<reference evidence="6 7" key="1">
    <citation type="submission" date="2019-06" db="EMBL/GenBank/DDBJ databases">
        <title>Sequencing the genomes of 1000 actinobacteria strains.</title>
        <authorList>
            <person name="Klenk H.-P."/>
        </authorList>
    </citation>
    <scope>NUCLEOTIDE SEQUENCE [LARGE SCALE GENOMIC DNA]</scope>
    <source>
        <strain evidence="6 7">DSM 12335</strain>
    </source>
</reference>
<dbReference type="EMBL" id="VFOP01000001">
    <property type="protein sequence ID" value="TQL50107.1"/>
    <property type="molecule type" value="Genomic_DNA"/>
</dbReference>
<dbReference type="GO" id="GO:0000976">
    <property type="term" value="F:transcription cis-regulatory region binding"/>
    <property type="evidence" value="ECO:0007669"/>
    <property type="project" value="TreeGrafter"/>
</dbReference>
<dbReference type="GO" id="GO:0003700">
    <property type="term" value="F:DNA-binding transcription factor activity"/>
    <property type="evidence" value="ECO:0007669"/>
    <property type="project" value="TreeGrafter"/>
</dbReference>
<accession>A0A542YPX7</accession>
<dbReference type="InterPro" id="IPR050109">
    <property type="entry name" value="HTH-type_TetR-like_transc_reg"/>
</dbReference>